<dbReference type="KEGG" id="goe:108864796"/>
<keyword evidence="2" id="KW-1185">Reference proteome</keyword>
<evidence type="ECO:0000313" key="3">
    <source>
        <dbReference type="RefSeq" id="XP_018496540.1"/>
    </source>
</evidence>
<feature type="domain" description="Retrovirus-related Pol polyprotein from transposon TNT 1-94-like beta-barrel" evidence="1">
    <location>
        <begin position="26"/>
        <end position="110"/>
    </location>
</feature>
<evidence type="ECO:0000259" key="1">
    <source>
        <dbReference type="Pfam" id="PF22936"/>
    </source>
</evidence>
<gene>
    <name evidence="3" type="primary">LOC108864796</name>
</gene>
<dbReference type="RefSeq" id="XP_018496540.1">
    <property type="nucleotide sequence ID" value="XM_018641024.1"/>
</dbReference>
<evidence type="ECO:0000313" key="2">
    <source>
        <dbReference type="Proteomes" id="UP000694867"/>
    </source>
</evidence>
<reference evidence="3" key="1">
    <citation type="submission" date="2025-08" db="UniProtKB">
        <authorList>
            <consortium name="RefSeq"/>
        </authorList>
    </citation>
    <scope>IDENTIFICATION</scope>
</reference>
<proteinExistence type="predicted"/>
<accession>A0AAJ7L763</accession>
<protein>
    <submittedName>
        <fullName evidence="3">Uncharacterized protein LOC108864796</fullName>
    </submittedName>
</protein>
<dbReference type="GeneID" id="108864796"/>
<dbReference type="PANTHER" id="PTHR47592">
    <property type="entry name" value="PBF68 PROTEIN"/>
    <property type="match status" value="1"/>
</dbReference>
<sequence length="155" mass="17389">MEWDIPQGIVTRKVLRERPKVNRRQFVVDSGSSHHVLNDQSFFTKLNSATTSREVKLGNNSTLTAQGYCDALLTFRRGNKCVNIKLCDALYVPKMNTNLISVSKLTENGYKVSINPERTLISTGQGRATAECEEGLYVLNIDKSEPKCLQTLSYT</sequence>
<dbReference type="InterPro" id="IPR054722">
    <property type="entry name" value="PolX-like_BBD"/>
</dbReference>
<organism evidence="2 3">
    <name type="scientific">Galendromus occidentalis</name>
    <name type="common">western predatory mite</name>
    <dbReference type="NCBI Taxonomy" id="34638"/>
    <lineage>
        <taxon>Eukaryota</taxon>
        <taxon>Metazoa</taxon>
        <taxon>Ecdysozoa</taxon>
        <taxon>Arthropoda</taxon>
        <taxon>Chelicerata</taxon>
        <taxon>Arachnida</taxon>
        <taxon>Acari</taxon>
        <taxon>Parasitiformes</taxon>
        <taxon>Mesostigmata</taxon>
        <taxon>Gamasina</taxon>
        <taxon>Phytoseioidea</taxon>
        <taxon>Phytoseiidae</taxon>
        <taxon>Typhlodrominae</taxon>
        <taxon>Galendromus</taxon>
    </lineage>
</organism>
<dbReference type="AlphaFoldDB" id="A0AAJ7L763"/>
<dbReference type="Proteomes" id="UP000694867">
    <property type="component" value="Unplaced"/>
</dbReference>
<dbReference type="PANTHER" id="PTHR47592:SF27">
    <property type="entry name" value="OS08G0421700 PROTEIN"/>
    <property type="match status" value="1"/>
</dbReference>
<name>A0AAJ7L763_9ACAR</name>
<dbReference type="Pfam" id="PF22936">
    <property type="entry name" value="Pol_BBD"/>
    <property type="match status" value="1"/>
</dbReference>